<feature type="transmembrane region" description="Helical" evidence="6">
    <location>
        <begin position="46"/>
        <end position="67"/>
    </location>
</feature>
<evidence type="ECO:0000256" key="3">
    <source>
        <dbReference type="ARBA" id="ARBA00022692"/>
    </source>
</evidence>
<keyword evidence="3 6" id="KW-0812">Transmembrane</keyword>
<evidence type="ECO:0000256" key="2">
    <source>
        <dbReference type="ARBA" id="ARBA00006840"/>
    </source>
</evidence>
<gene>
    <name evidence="7" type="ORF">CEPIT_LOCUS20931</name>
</gene>
<keyword evidence="4 6" id="KW-1133">Transmembrane helix</keyword>
<dbReference type="Proteomes" id="UP001152523">
    <property type="component" value="Unassembled WGS sequence"/>
</dbReference>
<evidence type="ECO:0000256" key="5">
    <source>
        <dbReference type="ARBA" id="ARBA00023136"/>
    </source>
</evidence>
<evidence type="ECO:0000256" key="6">
    <source>
        <dbReference type="SAM" id="Phobius"/>
    </source>
</evidence>
<feature type="transmembrane region" description="Helical" evidence="6">
    <location>
        <begin position="12"/>
        <end position="34"/>
    </location>
</feature>
<organism evidence="7 8">
    <name type="scientific">Cuscuta epithymum</name>
    <dbReference type="NCBI Taxonomy" id="186058"/>
    <lineage>
        <taxon>Eukaryota</taxon>
        <taxon>Viridiplantae</taxon>
        <taxon>Streptophyta</taxon>
        <taxon>Embryophyta</taxon>
        <taxon>Tracheophyta</taxon>
        <taxon>Spermatophyta</taxon>
        <taxon>Magnoliopsida</taxon>
        <taxon>eudicotyledons</taxon>
        <taxon>Gunneridae</taxon>
        <taxon>Pentapetalae</taxon>
        <taxon>asterids</taxon>
        <taxon>lamiids</taxon>
        <taxon>Solanales</taxon>
        <taxon>Convolvulaceae</taxon>
        <taxon>Cuscuteae</taxon>
        <taxon>Cuscuta</taxon>
        <taxon>Cuscuta subgen. Cuscuta</taxon>
    </lineage>
</organism>
<feature type="transmembrane region" description="Helical" evidence="6">
    <location>
        <begin position="242"/>
        <end position="260"/>
    </location>
</feature>
<dbReference type="PANTHER" id="PTHR32191">
    <property type="entry name" value="TETRASPANIN-8-RELATED"/>
    <property type="match status" value="1"/>
</dbReference>
<keyword evidence="8" id="KW-1185">Reference proteome</keyword>
<sequence>MPERPIEFCNIIYIEMFVLSLAVGSLVAAAAGLIDKTCANNLRHLQIWFIGCAVTMFVIGCVLYVFIIKTNCCCMQKDVGDDAIALHFLSVLLLVAVMVVLVILAVKLPGKPAAAGSPDHGQEYSLDQFPTRLRKTVLGKWDEDSSPNCLAHSVPCSALGTAYYSSFEILSTAPLTPLQSGCCMPPQRCNFTFVRPTYWISNQTSSLSGDCSRWNNDQSKLCFNCDSCKAGLIAHNSKSLRIVNNLVIGAIVVCVVYFLYF</sequence>
<dbReference type="InterPro" id="IPR018499">
    <property type="entry name" value="Tetraspanin/Peripherin"/>
</dbReference>
<comment type="subcellular location">
    <subcellularLocation>
        <location evidence="1">Membrane</location>
        <topology evidence="1">Multi-pass membrane protein</topology>
    </subcellularLocation>
</comment>
<protein>
    <submittedName>
        <fullName evidence="7">Uncharacterized protein</fullName>
    </submittedName>
</protein>
<dbReference type="GO" id="GO:0016020">
    <property type="term" value="C:membrane"/>
    <property type="evidence" value="ECO:0007669"/>
    <property type="project" value="UniProtKB-SubCell"/>
</dbReference>
<evidence type="ECO:0000313" key="8">
    <source>
        <dbReference type="Proteomes" id="UP001152523"/>
    </source>
</evidence>
<dbReference type="EMBL" id="CAMAPF010000233">
    <property type="protein sequence ID" value="CAH9115007.1"/>
    <property type="molecule type" value="Genomic_DNA"/>
</dbReference>
<evidence type="ECO:0000313" key="7">
    <source>
        <dbReference type="EMBL" id="CAH9115007.1"/>
    </source>
</evidence>
<comment type="caution">
    <text evidence="7">The sequence shown here is derived from an EMBL/GenBank/DDBJ whole genome shotgun (WGS) entry which is preliminary data.</text>
</comment>
<dbReference type="AlphaFoldDB" id="A0AAV0E259"/>
<accession>A0AAV0E259</accession>
<dbReference type="GO" id="GO:0009734">
    <property type="term" value="P:auxin-activated signaling pathway"/>
    <property type="evidence" value="ECO:0007669"/>
    <property type="project" value="InterPro"/>
</dbReference>
<proteinExistence type="inferred from homology"/>
<feature type="transmembrane region" description="Helical" evidence="6">
    <location>
        <begin position="87"/>
        <end position="106"/>
    </location>
</feature>
<dbReference type="InterPro" id="IPR044991">
    <property type="entry name" value="TET_plant"/>
</dbReference>
<dbReference type="Pfam" id="PF00335">
    <property type="entry name" value="Tetraspanin"/>
    <property type="match status" value="1"/>
</dbReference>
<evidence type="ECO:0000256" key="1">
    <source>
        <dbReference type="ARBA" id="ARBA00004141"/>
    </source>
</evidence>
<evidence type="ECO:0000256" key="4">
    <source>
        <dbReference type="ARBA" id="ARBA00022989"/>
    </source>
</evidence>
<feature type="non-terminal residue" evidence="7">
    <location>
        <position position="261"/>
    </location>
</feature>
<name>A0AAV0E259_9ASTE</name>
<reference evidence="7" key="1">
    <citation type="submission" date="2022-07" db="EMBL/GenBank/DDBJ databases">
        <authorList>
            <person name="Macas J."/>
            <person name="Novak P."/>
            <person name="Neumann P."/>
        </authorList>
    </citation>
    <scope>NUCLEOTIDE SEQUENCE</scope>
</reference>
<keyword evidence="5 6" id="KW-0472">Membrane</keyword>
<comment type="similarity">
    <text evidence="2">Belongs to the tetraspanin (TM4SF) family.</text>
</comment>